<evidence type="ECO:0000313" key="3">
    <source>
        <dbReference type="Proteomes" id="UP000593579"/>
    </source>
</evidence>
<reference evidence="2 3" key="1">
    <citation type="journal article" date="2019" name="Genome Biol. Evol.">
        <title>Insights into the evolution of the New World diploid cottons (Gossypium, subgenus Houzingenia) based on genome sequencing.</title>
        <authorList>
            <person name="Grover C.E."/>
            <person name="Arick M.A. 2nd"/>
            <person name="Thrash A."/>
            <person name="Conover J.L."/>
            <person name="Sanders W.S."/>
            <person name="Peterson D.G."/>
            <person name="Frelichowski J.E."/>
            <person name="Scheffler J.A."/>
            <person name="Scheffler B.E."/>
            <person name="Wendel J.F."/>
        </authorList>
    </citation>
    <scope>NUCLEOTIDE SEQUENCE [LARGE SCALE GENOMIC DNA]</scope>
    <source>
        <strain evidence="2">5</strain>
        <tissue evidence="2">Leaf</tissue>
    </source>
</reference>
<accession>A0A7J9CUC0</accession>
<dbReference type="EMBL" id="JABEZY010000013">
    <property type="protein sequence ID" value="MBA0752087.1"/>
    <property type="molecule type" value="Genomic_DNA"/>
</dbReference>
<dbReference type="AlphaFoldDB" id="A0A7J9CUC0"/>
<evidence type="ECO:0000313" key="2">
    <source>
        <dbReference type="EMBL" id="MBA0752087.1"/>
    </source>
</evidence>
<name>A0A7J9CUC0_GOSGO</name>
<sequence>MRALIVTPNQDSGMRRNGVELVKLKAQTNNDKEESQTNSRDESGKLGHKEKERVYEEESMSTSPMERKNHKTMRDGMGRFKSKQKRHSGLNGENMDESPARLVKRRLLENASPFKAVAGDQPRQE</sequence>
<organism evidence="2 3">
    <name type="scientific">Gossypium gossypioides</name>
    <name type="common">Mexican cotton</name>
    <name type="synonym">Selera gossypioides</name>
    <dbReference type="NCBI Taxonomy" id="34282"/>
    <lineage>
        <taxon>Eukaryota</taxon>
        <taxon>Viridiplantae</taxon>
        <taxon>Streptophyta</taxon>
        <taxon>Embryophyta</taxon>
        <taxon>Tracheophyta</taxon>
        <taxon>Spermatophyta</taxon>
        <taxon>Magnoliopsida</taxon>
        <taxon>eudicotyledons</taxon>
        <taxon>Gunneridae</taxon>
        <taxon>Pentapetalae</taxon>
        <taxon>rosids</taxon>
        <taxon>malvids</taxon>
        <taxon>Malvales</taxon>
        <taxon>Malvaceae</taxon>
        <taxon>Malvoideae</taxon>
        <taxon>Gossypium</taxon>
    </lineage>
</organism>
<evidence type="ECO:0000256" key="1">
    <source>
        <dbReference type="SAM" id="MobiDB-lite"/>
    </source>
</evidence>
<dbReference type="Proteomes" id="UP000593579">
    <property type="component" value="Unassembled WGS sequence"/>
</dbReference>
<feature type="compositionally biased region" description="Basic and acidic residues" evidence="1">
    <location>
        <begin position="30"/>
        <end position="56"/>
    </location>
</feature>
<protein>
    <submittedName>
        <fullName evidence="2">Uncharacterized protein</fullName>
    </submittedName>
</protein>
<dbReference type="OrthoDB" id="1001596at2759"/>
<comment type="caution">
    <text evidence="2">The sequence shown here is derived from an EMBL/GenBank/DDBJ whole genome shotgun (WGS) entry which is preliminary data.</text>
</comment>
<proteinExistence type="predicted"/>
<feature type="region of interest" description="Disordered" evidence="1">
    <location>
        <begin position="1"/>
        <end position="125"/>
    </location>
</feature>
<gene>
    <name evidence="2" type="ORF">Gogos_000956</name>
</gene>
<keyword evidence="3" id="KW-1185">Reference proteome</keyword>